<keyword evidence="1" id="KW-0805">Transcription regulation</keyword>
<evidence type="ECO:0000256" key="2">
    <source>
        <dbReference type="ARBA" id="ARBA00023125"/>
    </source>
</evidence>
<dbReference type="Gene3D" id="1.10.10.10">
    <property type="entry name" value="Winged helix-like DNA-binding domain superfamily/Winged helix DNA-binding domain"/>
    <property type="match status" value="2"/>
</dbReference>
<keyword evidence="6" id="KW-1185">Reference proteome</keyword>
<keyword evidence="3" id="KW-0804">Transcription</keyword>
<evidence type="ECO:0000313" key="5">
    <source>
        <dbReference type="EMBL" id="EAS46820.1"/>
    </source>
</evidence>
<dbReference type="SUPFAM" id="SSF46785">
    <property type="entry name" value="Winged helix' DNA-binding domain"/>
    <property type="match status" value="2"/>
</dbReference>
<dbReference type="InterPro" id="IPR000835">
    <property type="entry name" value="HTH_MarR-typ"/>
</dbReference>
<gene>
    <name evidence="5" type="ORF">GB2207_04249</name>
</gene>
<evidence type="ECO:0000256" key="3">
    <source>
        <dbReference type="ARBA" id="ARBA00023163"/>
    </source>
</evidence>
<evidence type="ECO:0000259" key="4">
    <source>
        <dbReference type="SMART" id="SM00347"/>
    </source>
</evidence>
<comment type="caution">
    <text evidence="5">The sequence shown here is derived from an EMBL/GenBank/DDBJ whole genome shotgun (WGS) entry which is preliminary data.</text>
</comment>
<dbReference type="PANTHER" id="PTHR42756:SF1">
    <property type="entry name" value="TRANSCRIPTIONAL REPRESSOR OF EMRAB OPERON"/>
    <property type="match status" value="1"/>
</dbReference>
<proteinExistence type="predicted"/>
<dbReference type="eggNOG" id="COG1846">
    <property type="taxonomic scope" value="Bacteria"/>
</dbReference>
<dbReference type="GO" id="GO:0003677">
    <property type="term" value="F:DNA binding"/>
    <property type="evidence" value="ECO:0007669"/>
    <property type="project" value="UniProtKB-KW"/>
</dbReference>
<dbReference type="Pfam" id="PF13463">
    <property type="entry name" value="HTH_27"/>
    <property type="match status" value="2"/>
</dbReference>
<dbReference type="HOGENOM" id="CLU_741368_0_0_6"/>
<name>Q1YQY8_9GAMM</name>
<protein>
    <recommendedName>
        <fullName evidence="4">HTH marR-type domain-containing protein</fullName>
    </recommendedName>
</protein>
<evidence type="ECO:0000256" key="1">
    <source>
        <dbReference type="ARBA" id="ARBA00023015"/>
    </source>
</evidence>
<sequence length="373" mass="42394">MDSEIVKSSIAHIHRADAAKKLLDLFYPVHYVVGMKVEDTLRTNDLLNRHQVAVLWIIRSEGTNGISMRRKNIENALTGWYETSSSAISKAVRALAKPPLSLVTIQEHPQSAREKLVTLTPAGEKFLLQMTNNGVLLCSWYLSAMERFPEEMDVCLYIFSKVNAIFESLIDQERGESLKHINTNEMMLRHPLTSTFLTRSYSLEEIPRIPREYAALMQLNAFFPIHYTAGNRLEIALRRGANLSRQQVIILWIISAEGHNGMSMPRKAIEKALRDWLEITSSSVSKAIRSLTVAPNNILTIVERPESGREKLVCLTEEGRAFADDMFQNGIQFLDKVIENLSSEEIDMVLHVFERTSEIFGGYPGPFRDEKEV</sequence>
<reference evidence="5 6" key="1">
    <citation type="submission" date="2006-03" db="EMBL/GenBank/DDBJ databases">
        <authorList>
            <person name="Giovannoni S.J."/>
            <person name="Cho J.-C."/>
            <person name="Ferriera S."/>
            <person name="Johnson J."/>
            <person name="Kravitz S."/>
            <person name="Halpern A."/>
            <person name="Remington K."/>
            <person name="Beeson K."/>
            <person name="Tran B."/>
            <person name="Rogers Y.-H."/>
            <person name="Friedman R."/>
            <person name="Venter J.C."/>
        </authorList>
    </citation>
    <scope>NUCLEOTIDE SEQUENCE [LARGE SCALE GENOMIC DNA]</scope>
    <source>
        <strain evidence="5 6">HTCC2207</strain>
    </source>
</reference>
<keyword evidence="2" id="KW-0238">DNA-binding</keyword>
<dbReference type="EMBL" id="AAPI01000005">
    <property type="protein sequence ID" value="EAS46820.1"/>
    <property type="molecule type" value="Genomic_DNA"/>
</dbReference>
<dbReference type="PANTHER" id="PTHR42756">
    <property type="entry name" value="TRANSCRIPTIONAL REGULATOR, MARR"/>
    <property type="match status" value="1"/>
</dbReference>
<organism evidence="5 6">
    <name type="scientific">gamma proteobacterium HTCC2207</name>
    <dbReference type="NCBI Taxonomy" id="314287"/>
    <lineage>
        <taxon>Bacteria</taxon>
        <taxon>Pseudomonadati</taxon>
        <taxon>Pseudomonadota</taxon>
        <taxon>Gammaproteobacteria</taxon>
        <taxon>Cellvibrionales</taxon>
        <taxon>Porticoccaceae</taxon>
        <taxon>SAR92 clade</taxon>
    </lineage>
</organism>
<feature type="domain" description="HTH marR-type" evidence="4">
    <location>
        <begin position="236"/>
        <end position="346"/>
    </location>
</feature>
<dbReference type="AlphaFoldDB" id="Q1YQY8"/>
<dbReference type="InterPro" id="IPR036390">
    <property type="entry name" value="WH_DNA-bd_sf"/>
</dbReference>
<dbReference type="Proteomes" id="UP000005555">
    <property type="component" value="Unassembled WGS sequence"/>
</dbReference>
<dbReference type="STRING" id="314287.GB2207_04249"/>
<dbReference type="GO" id="GO:0003700">
    <property type="term" value="F:DNA-binding transcription factor activity"/>
    <property type="evidence" value="ECO:0007669"/>
    <property type="project" value="InterPro"/>
</dbReference>
<evidence type="ECO:0000313" key="6">
    <source>
        <dbReference type="Proteomes" id="UP000005555"/>
    </source>
</evidence>
<dbReference type="InterPro" id="IPR036388">
    <property type="entry name" value="WH-like_DNA-bd_sf"/>
</dbReference>
<dbReference type="SMART" id="SM00347">
    <property type="entry name" value="HTH_MARR"/>
    <property type="match status" value="1"/>
</dbReference>
<accession>Q1YQY8</accession>
<dbReference type="OrthoDB" id="8446812at2"/>